<dbReference type="InterPro" id="IPR001623">
    <property type="entry name" value="DnaJ_domain"/>
</dbReference>
<protein>
    <recommendedName>
        <fullName evidence="2">J domain-containing protein</fullName>
    </recommendedName>
</protein>
<feature type="compositionally biased region" description="Basic and acidic residues" evidence="1">
    <location>
        <begin position="236"/>
        <end position="255"/>
    </location>
</feature>
<dbReference type="CDD" id="cd06257">
    <property type="entry name" value="DnaJ"/>
    <property type="match status" value="1"/>
</dbReference>
<dbReference type="Gene3D" id="1.10.287.110">
    <property type="entry name" value="DnaJ domain"/>
    <property type="match status" value="1"/>
</dbReference>
<accession>A0AA39UZY6</accession>
<dbReference type="PROSITE" id="PS50076">
    <property type="entry name" value="DNAJ_2"/>
    <property type="match status" value="1"/>
</dbReference>
<reference evidence="3" key="1">
    <citation type="submission" date="2023-03" db="EMBL/GenBank/DDBJ databases">
        <title>Complete genome of Cladonia borealis.</title>
        <authorList>
            <person name="Park H."/>
        </authorList>
    </citation>
    <scope>NUCLEOTIDE SEQUENCE</scope>
    <source>
        <strain evidence="3">ANT050790</strain>
    </source>
</reference>
<dbReference type="Proteomes" id="UP001166286">
    <property type="component" value="Unassembled WGS sequence"/>
</dbReference>
<name>A0AA39UZY6_9LECA</name>
<feature type="region of interest" description="Disordered" evidence="1">
    <location>
        <begin position="1"/>
        <end position="43"/>
    </location>
</feature>
<feature type="compositionally biased region" description="Low complexity" evidence="1">
    <location>
        <begin position="300"/>
        <end position="313"/>
    </location>
</feature>
<feature type="region of interest" description="Disordered" evidence="1">
    <location>
        <begin position="67"/>
        <end position="444"/>
    </location>
</feature>
<organism evidence="3 4">
    <name type="scientific">Cladonia borealis</name>
    <dbReference type="NCBI Taxonomy" id="184061"/>
    <lineage>
        <taxon>Eukaryota</taxon>
        <taxon>Fungi</taxon>
        <taxon>Dikarya</taxon>
        <taxon>Ascomycota</taxon>
        <taxon>Pezizomycotina</taxon>
        <taxon>Lecanoromycetes</taxon>
        <taxon>OSLEUM clade</taxon>
        <taxon>Lecanoromycetidae</taxon>
        <taxon>Lecanorales</taxon>
        <taxon>Lecanorineae</taxon>
        <taxon>Cladoniaceae</taxon>
        <taxon>Cladonia</taxon>
    </lineage>
</organism>
<dbReference type="AlphaFoldDB" id="A0AA39UZY6"/>
<dbReference type="SUPFAM" id="SSF46565">
    <property type="entry name" value="Chaperone J-domain"/>
    <property type="match status" value="1"/>
</dbReference>
<comment type="caution">
    <text evidence="3">The sequence shown here is derived from an EMBL/GenBank/DDBJ whole genome shotgun (WGS) entry which is preliminary data.</text>
</comment>
<feature type="compositionally biased region" description="Basic and acidic residues" evidence="1">
    <location>
        <begin position="102"/>
        <end position="130"/>
    </location>
</feature>
<keyword evidence="4" id="KW-1185">Reference proteome</keyword>
<evidence type="ECO:0000313" key="4">
    <source>
        <dbReference type="Proteomes" id="UP001166286"/>
    </source>
</evidence>
<evidence type="ECO:0000313" key="3">
    <source>
        <dbReference type="EMBL" id="KAK0510282.1"/>
    </source>
</evidence>
<feature type="domain" description="J" evidence="2">
    <location>
        <begin position="451"/>
        <end position="524"/>
    </location>
</feature>
<proteinExistence type="predicted"/>
<dbReference type="EMBL" id="JAFEKC020000017">
    <property type="protein sequence ID" value="KAK0510282.1"/>
    <property type="molecule type" value="Genomic_DNA"/>
</dbReference>
<evidence type="ECO:0000259" key="2">
    <source>
        <dbReference type="PROSITE" id="PS50076"/>
    </source>
</evidence>
<dbReference type="InterPro" id="IPR036869">
    <property type="entry name" value="J_dom_sf"/>
</dbReference>
<gene>
    <name evidence="3" type="ORF">JMJ35_007676</name>
</gene>
<feature type="compositionally biased region" description="Basic and acidic residues" evidence="1">
    <location>
        <begin position="280"/>
        <end position="299"/>
    </location>
</feature>
<sequence>MSYHSSYGHLAPGHQPAPGYQSAPGHQPAPGYYPPQQTAQSYMPPGHRIVTQTVQMNPHLVHVTETLITPGELLPRPRRTSHRQRSEREASEAYGYPSFQSKPKDHSGRYDQHRSRPEQPLHPRKAKEYQDYEQEADGHTYYSDDAPAIPTGFGTPSNSLGEYRKEKHKSTRSQQVGTKGHSSKPRYAQEYVESQPDAADKQAKRSSANPIETERKHTTEKATSSQRARTKCGSSKLDHVEKHIESQPDAGDKQAKVSSANPAGTESKHRTKGFTSATHAEPDSEYRPEKPGVQAKERTSTNTAGAGQANTTSHSSSTKFSARPAASHSGPEITMNEHKGSPININYDPKYFKVGVSTPDEKSMGHHGKEKPKESSQGSRSKKSVPDGKKRPKESSQGSRSKKSVPDGKKRPKESSQGSRSKKSVPDGKKKPKESSQGSWSEKLTAEDVPDYYAVLGCSIYDDDGQIARLIKKRKVELHPDRRVKSGTMSEQEIAKINEESALVNAAADVLRDSVNRWAYNRDWHLVYRKDEDGKTVPR</sequence>
<evidence type="ECO:0000256" key="1">
    <source>
        <dbReference type="SAM" id="MobiDB-lite"/>
    </source>
</evidence>